<dbReference type="Gene3D" id="3.40.1440.10">
    <property type="entry name" value="GIY-YIG endonuclease"/>
    <property type="match status" value="1"/>
</dbReference>
<evidence type="ECO:0000259" key="2">
    <source>
        <dbReference type="PROSITE" id="PS50164"/>
    </source>
</evidence>
<dbReference type="InterPro" id="IPR035901">
    <property type="entry name" value="GIY-YIG_endonuc_sf"/>
</dbReference>
<dbReference type="SUPFAM" id="SSF82771">
    <property type="entry name" value="GIY-YIG endonuclease"/>
    <property type="match status" value="1"/>
</dbReference>
<reference evidence="4" key="1">
    <citation type="journal article" date="2019" name="Int. J. Syst. Evol. Microbiol.">
        <title>The Global Catalogue of Microorganisms (GCM) 10K type strain sequencing project: providing services to taxonomists for standard genome sequencing and annotation.</title>
        <authorList>
            <consortium name="The Broad Institute Genomics Platform"/>
            <consortium name="The Broad Institute Genome Sequencing Center for Infectious Disease"/>
            <person name="Wu L."/>
            <person name="Ma J."/>
        </authorList>
    </citation>
    <scope>NUCLEOTIDE SEQUENCE [LARGE SCALE GENOMIC DNA]</scope>
    <source>
        <strain evidence="4">CGMCC 1.10106</strain>
    </source>
</reference>
<dbReference type="InterPro" id="IPR000305">
    <property type="entry name" value="GIY-YIG_endonuc"/>
</dbReference>
<accession>A0ABQ1GYC1</accession>
<gene>
    <name evidence="3" type="ORF">GCM10011395_23880</name>
</gene>
<name>A0ABQ1GYC1_9SPHN</name>
<dbReference type="PANTHER" id="PTHR34477">
    <property type="entry name" value="UPF0213 PROTEIN YHBQ"/>
    <property type="match status" value="1"/>
</dbReference>
<evidence type="ECO:0000313" key="4">
    <source>
        <dbReference type="Proteomes" id="UP000618591"/>
    </source>
</evidence>
<dbReference type="PANTHER" id="PTHR34477:SF5">
    <property type="entry name" value="BSL5627 PROTEIN"/>
    <property type="match status" value="1"/>
</dbReference>
<organism evidence="3 4">
    <name type="scientific">Sphingomonas psychrolutea</name>
    <dbReference type="NCBI Taxonomy" id="1259676"/>
    <lineage>
        <taxon>Bacteria</taxon>
        <taxon>Pseudomonadati</taxon>
        <taxon>Pseudomonadota</taxon>
        <taxon>Alphaproteobacteria</taxon>
        <taxon>Sphingomonadales</taxon>
        <taxon>Sphingomonadaceae</taxon>
        <taxon>Sphingomonas</taxon>
    </lineage>
</organism>
<proteinExistence type="inferred from homology"/>
<keyword evidence="4" id="KW-1185">Reference proteome</keyword>
<evidence type="ECO:0000313" key="3">
    <source>
        <dbReference type="EMBL" id="GGA52766.1"/>
    </source>
</evidence>
<protein>
    <submittedName>
        <fullName evidence="3">Excinuclease ABC subunit C</fullName>
    </submittedName>
</protein>
<comment type="caution">
    <text evidence="3">The sequence shown here is derived from an EMBL/GenBank/DDBJ whole genome shotgun (WGS) entry which is preliminary data.</text>
</comment>
<dbReference type="Proteomes" id="UP000618591">
    <property type="component" value="Unassembled WGS sequence"/>
</dbReference>
<comment type="similarity">
    <text evidence="1">Belongs to the UPF0213 family.</text>
</comment>
<sequence length="100" mass="11974">MMGRERQGGWVYIMTDRYRGTMYVGVTAHLAARVHQHRSGDGSDFCARYGLVRLVWAERGDDIVSCIEQEKRLKRWRRQWKFELIERGNPDWRDLFDLLV</sequence>
<evidence type="ECO:0000256" key="1">
    <source>
        <dbReference type="ARBA" id="ARBA00007435"/>
    </source>
</evidence>
<dbReference type="EMBL" id="BMDW01000014">
    <property type="protein sequence ID" value="GGA52766.1"/>
    <property type="molecule type" value="Genomic_DNA"/>
</dbReference>
<dbReference type="InterPro" id="IPR050190">
    <property type="entry name" value="UPF0213_domain"/>
</dbReference>
<dbReference type="PROSITE" id="PS50164">
    <property type="entry name" value="GIY_YIG"/>
    <property type="match status" value="1"/>
</dbReference>
<dbReference type="Pfam" id="PF01541">
    <property type="entry name" value="GIY-YIG"/>
    <property type="match status" value="1"/>
</dbReference>
<dbReference type="CDD" id="cd10448">
    <property type="entry name" value="GIY-YIG_unchar_3"/>
    <property type="match status" value="1"/>
</dbReference>
<feature type="domain" description="GIY-YIG" evidence="2">
    <location>
        <begin position="7"/>
        <end position="84"/>
    </location>
</feature>